<evidence type="ECO:0000313" key="3">
    <source>
        <dbReference type="EMBL" id="KAF5784729.1"/>
    </source>
</evidence>
<dbReference type="EMBL" id="MNCJ02000325">
    <property type="protein sequence ID" value="KAF5784729.1"/>
    <property type="molecule type" value="Genomic_DNA"/>
</dbReference>
<feature type="compositionally biased region" description="Pro residues" evidence="2">
    <location>
        <begin position="545"/>
        <end position="554"/>
    </location>
</feature>
<gene>
    <name evidence="3" type="ORF">HanXRQr2_Chr10g0420361</name>
</gene>
<feature type="compositionally biased region" description="Acidic residues" evidence="2">
    <location>
        <begin position="355"/>
        <end position="379"/>
    </location>
</feature>
<feature type="coiled-coil region" evidence="1">
    <location>
        <begin position="461"/>
        <end position="495"/>
    </location>
</feature>
<keyword evidence="1" id="KW-0175">Coiled coil</keyword>
<reference evidence="3" key="1">
    <citation type="journal article" date="2017" name="Nature">
        <title>The sunflower genome provides insights into oil metabolism, flowering and Asterid evolution.</title>
        <authorList>
            <person name="Badouin H."/>
            <person name="Gouzy J."/>
            <person name="Grassa C.J."/>
            <person name="Murat F."/>
            <person name="Staton S.E."/>
            <person name="Cottret L."/>
            <person name="Lelandais-Briere C."/>
            <person name="Owens G.L."/>
            <person name="Carrere S."/>
            <person name="Mayjonade B."/>
            <person name="Legrand L."/>
            <person name="Gill N."/>
            <person name="Kane N.C."/>
            <person name="Bowers J.E."/>
            <person name="Hubner S."/>
            <person name="Bellec A."/>
            <person name="Berard A."/>
            <person name="Berges H."/>
            <person name="Blanchet N."/>
            <person name="Boniface M.C."/>
            <person name="Brunel D."/>
            <person name="Catrice O."/>
            <person name="Chaidir N."/>
            <person name="Claudel C."/>
            <person name="Donnadieu C."/>
            <person name="Faraut T."/>
            <person name="Fievet G."/>
            <person name="Helmstetter N."/>
            <person name="King M."/>
            <person name="Knapp S.J."/>
            <person name="Lai Z."/>
            <person name="Le Paslier M.C."/>
            <person name="Lippi Y."/>
            <person name="Lorenzon L."/>
            <person name="Mandel J.R."/>
            <person name="Marage G."/>
            <person name="Marchand G."/>
            <person name="Marquand E."/>
            <person name="Bret-Mestries E."/>
            <person name="Morien E."/>
            <person name="Nambeesan S."/>
            <person name="Nguyen T."/>
            <person name="Pegot-Espagnet P."/>
            <person name="Pouilly N."/>
            <person name="Raftis F."/>
            <person name="Sallet E."/>
            <person name="Schiex T."/>
            <person name="Thomas J."/>
            <person name="Vandecasteele C."/>
            <person name="Vares D."/>
            <person name="Vear F."/>
            <person name="Vautrin S."/>
            <person name="Crespi M."/>
            <person name="Mangin B."/>
            <person name="Burke J.M."/>
            <person name="Salse J."/>
            <person name="Munos S."/>
            <person name="Vincourt P."/>
            <person name="Rieseberg L.H."/>
            <person name="Langlade N.B."/>
        </authorList>
    </citation>
    <scope>NUCLEOTIDE SEQUENCE</scope>
    <source>
        <tissue evidence="3">Leaves</tissue>
    </source>
</reference>
<feature type="region of interest" description="Disordered" evidence="2">
    <location>
        <begin position="344"/>
        <end position="393"/>
    </location>
</feature>
<evidence type="ECO:0000256" key="2">
    <source>
        <dbReference type="SAM" id="MobiDB-lite"/>
    </source>
</evidence>
<comment type="caution">
    <text evidence="3">The sequence shown here is derived from an EMBL/GenBank/DDBJ whole genome shotgun (WGS) entry which is preliminary data.</text>
</comment>
<accession>A0A9K3N2K9</accession>
<proteinExistence type="predicted"/>
<dbReference type="Proteomes" id="UP000215914">
    <property type="component" value="Unassembled WGS sequence"/>
</dbReference>
<feature type="region of interest" description="Disordered" evidence="2">
    <location>
        <begin position="541"/>
        <end position="579"/>
    </location>
</feature>
<feature type="compositionally biased region" description="Basic residues" evidence="2">
    <location>
        <begin position="383"/>
        <end position="392"/>
    </location>
</feature>
<sequence>MYSRKRSKTSREGSSSGVALAKWEQPCTLPDIEDRLFSQNWDWSRFKDEEFGACWNENQNKPLCKFKNKQTEKKLWRYKMSKVTNPIDKVCVYERLVNAEEFKQIGITQKFEQLGWERVLDWVEDATPKVYLKEVTEWLATLRLEHADEEPSRWKLKGETSKGVMVMSFQTMNRIANFDSLSEGSYTYYEIRNFWESGVVQTDPSDLVNAVLPNYTEDEQYSRAHLSVEGKILQNISLENIMVRFGDRGKLRVWDLRVLHALLYGEPKLSWRHIVMMNIWDTRNQYKRKMIPHVRLISAMIAQQNQLPENSLWVFKAIDNFDFAKMRKGSKIWVEGTGQRYRVTDKDTGSSYMYPEEEGEDEEMGEGDESEEGNEEEEDPGRRPGRQRRSKHKEISGFVANFIRNRKKNAYRTYTLGQQDVYDNVSAAIAEAREREERRMKSEEEWRNKQEEMWALTRAHLEQERSERAQEVARRRAWEQKEERLRVAREALEGRRWATLATAQQIHINNLKHLHDQERHHRNYMAGLPYQPHTPWTNYENLPMPRGPSDPSPHWPEGVGSSYVPPHPQPLVEGDRGPLDDFREMMETLTGYSYNPYPPVDPNEQYQR</sequence>
<keyword evidence="4" id="KW-1185">Reference proteome</keyword>
<evidence type="ECO:0000313" key="4">
    <source>
        <dbReference type="Proteomes" id="UP000215914"/>
    </source>
</evidence>
<name>A0A9K3N2K9_HELAN</name>
<evidence type="ECO:0000256" key="1">
    <source>
        <dbReference type="SAM" id="Coils"/>
    </source>
</evidence>
<organism evidence="3 4">
    <name type="scientific">Helianthus annuus</name>
    <name type="common">Common sunflower</name>
    <dbReference type="NCBI Taxonomy" id="4232"/>
    <lineage>
        <taxon>Eukaryota</taxon>
        <taxon>Viridiplantae</taxon>
        <taxon>Streptophyta</taxon>
        <taxon>Embryophyta</taxon>
        <taxon>Tracheophyta</taxon>
        <taxon>Spermatophyta</taxon>
        <taxon>Magnoliopsida</taxon>
        <taxon>eudicotyledons</taxon>
        <taxon>Gunneridae</taxon>
        <taxon>Pentapetalae</taxon>
        <taxon>asterids</taxon>
        <taxon>campanulids</taxon>
        <taxon>Asterales</taxon>
        <taxon>Asteraceae</taxon>
        <taxon>Asteroideae</taxon>
        <taxon>Heliantheae alliance</taxon>
        <taxon>Heliantheae</taxon>
        <taxon>Helianthus</taxon>
    </lineage>
</organism>
<dbReference type="AlphaFoldDB" id="A0A9K3N2K9"/>
<dbReference type="Gramene" id="mRNA:HanXRQr2_Chr10g0420361">
    <property type="protein sequence ID" value="CDS:HanXRQr2_Chr10g0420361.1"/>
    <property type="gene ID" value="HanXRQr2_Chr10g0420361"/>
</dbReference>
<dbReference type="OrthoDB" id="1764395at2759"/>
<protein>
    <submittedName>
        <fullName evidence="3">Uncharacterized protein</fullName>
    </submittedName>
</protein>
<reference evidence="3" key="2">
    <citation type="submission" date="2020-06" db="EMBL/GenBank/DDBJ databases">
        <title>Helianthus annuus Genome sequencing and assembly Release 2.</title>
        <authorList>
            <person name="Gouzy J."/>
            <person name="Langlade N."/>
            <person name="Munos S."/>
        </authorList>
    </citation>
    <scope>NUCLEOTIDE SEQUENCE</scope>
    <source>
        <tissue evidence="3">Leaves</tissue>
    </source>
</reference>